<proteinExistence type="predicted"/>
<dbReference type="GO" id="GO:0016491">
    <property type="term" value="F:oxidoreductase activity"/>
    <property type="evidence" value="ECO:0007669"/>
    <property type="project" value="UniProtKB-KW"/>
</dbReference>
<dbReference type="InterPro" id="IPR023210">
    <property type="entry name" value="NADP_OxRdtase_dom"/>
</dbReference>
<dbReference type="Proteomes" id="UP000094378">
    <property type="component" value="Chromosome"/>
</dbReference>
<keyword evidence="4" id="KW-1185">Reference proteome</keyword>
<dbReference type="PATRIC" id="fig|216938.3.peg.536"/>
<dbReference type="PANTHER" id="PTHR43625">
    <property type="entry name" value="AFLATOXIN B1 ALDEHYDE REDUCTASE"/>
    <property type="match status" value="1"/>
</dbReference>
<accession>A0A1B3SKN3</accession>
<dbReference type="GO" id="GO:0005737">
    <property type="term" value="C:cytoplasm"/>
    <property type="evidence" value="ECO:0007669"/>
    <property type="project" value="TreeGrafter"/>
</dbReference>
<dbReference type="OrthoDB" id="9804790at2"/>
<dbReference type="InterPro" id="IPR036812">
    <property type="entry name" value="NAD(P)_OxRdtase_dom_sf"/>
</dbReference>
<dbReference type="EMBL" id="CP017015">
    <property type="protein sequence ID" value="AOG60475.1"/>
    <property type="molecule type" value="Genomic_DNA"/>
</dbReference>
<dbReference type="AlphaFoldDB" id="A0A1B3SKN3"/>
<feature type="domain" description="NADP-dependent oxidoreductase" evidence="2">
    <location>
        <begin position="14"/>
        <end position="307"/>
    </location>
</feature>
<dbReference type="RefSeq" id="WP_069116442.1">
    <property type="nucleotide sequence ID" value="NZ_CP017015.1"/>
</dbReference>
<dbReference type="CDD" id="cd19078">
    <property type="entry name" value="AKR_AKR13C1_2"/>
    <property type="match status" value="1"/>
</dbReference>
<reference evidence="3 4" key="1">
    <citation type="submission" date="2016-08" db="EMBL/GenBank/DDBJ databases">
        <title>Complete genome sequence of Spiroplasma helicoides TABS-2 (DSM 22551).</title>
        <authorList>
            <person name="Shen W.-Y."/>
            <person name="Lo W.-S."/>
            <person name="Lai Y.-C."/>
            <person name="Kuo C.-H."/>
        </authorList>
    </citation>
    <scope>NUCLEOTIDE SEQUENCE [LARGE SCALE GENOMIC DNA]</scope>
    <source>
        <strain evidence="3 4">TABS-2</strain>
    </source>
</reference>
<sequence length="329" mass="37341">MKKRVLGKDLKVSEIGYGAMGLSFASPPFPTKKEAILFLKEAKKKGVTFFDTAEIYGPFKNEEIMGEAFKDCREEVVIATKFGFKYDGDKVIGLDSSRENILRAVEGSLKRLQTNYIDLLYQHRVDPSVPIEEVALVMKELKEQGKIRHWGLSEASATTIKKAHAVFPVTALQSEYSMFWREPEEKILPLLEELKIGFVPFSPLGRGFLTGTIKPGHVFEEGDFRNTIPRFNNPEFLKENMKLVDYLTDIAKQKNTTPAAIAIAWLLAQKDFIVPIPGTKNLDRLDQNLSGSNVTFTKEELQKIKEYLDRIEIMGHRYSEATEKAIDKD</sequence>
<evidence type="ECO:0000256" key="1">
    <source>
        <dbReference type="ARBA" id="ARBA00023002"/>
    </source>
</evidence>
<keyword evidence="1" id="KW-0560">Oxidoreductase</keyword>
<dbReference type="KEGG" id="shj:SHELI_v1c05240"/>
<gene>
    <name evidence="3" type="ORF">SHELI_v1c05240</name>
</gene>
<dbReference type="STRING" id="216938.SHELI_v1c05240"/>
<evidence type="ECO:0000313" key="4">
    <source>
        <dbReference type="Proteomes" id="UP000094378"/>
    </source>
</evidence>
<dbReference type="Pfam" id="PF00248">
    <property type="entry name" value="Aldo_ket_red"/>
    <property type="match status" value="1"/>
</dbReference>
<name>A0A1B3SKN3_9MOLU</name>
<protein>
    <submittedName>
        <fullName evidence="3">Aldo/keto reductase</fullName>
    </submittedName>
</protein>
<dbReference type="InterPro" id="IPR050791">
    <property type="entry name" value="Aldo-Keto_reductase"/>
</dbReference>
<dbReference type="PANTHER" id="PTHR43625:SF77">
    <property type="entry name" value="ALDO-KETO REDUCTASE"/>
    <property type="match status" value="1"/>
</dbReference>
<dbReference type="Gene3D" id="3.20.20.100">
    <property type="entry name" value="NADP-dependent oxidoreductase domain"/>
    <property type="match status" value="1"/>
</dbReference>
<evidence type="ECO:0000259" key="2">
    <source>
        <dbReference type="Pfam" id="PF00248"/>
    </source>
</evidence>
<organism evidence="3 4">
    <name type="scientific">Spiroplasma helicoides</name>
    <dbReference type="NCBI Taxonomy" id="216938"/>
    <lineage>
        <taxon>Bacteria</taxon>
        <taxon>Bacillati</taxon>
        <taxon>Mycoplasmatota</taxon>
        <taxon>Mollicutes</taxon>
        <taxon>Entomoplasmatales</taxon>
        <taxon>Spiroplasmataceae</taxon>
        <taxon>Spiroplasma</taxon>
    </lineage>
</organism>
<evidence type="ECO:0000313" key="3">
    <source>
        <dbReference type="EMBL" id="AOG60475.1"/>
    </source>
</evidence>
<dbReference type="SUPFAM" id="SSF51430">
    <property type="entry name" value="NAD(P)-linked oxidoreductase"/>
    <property type="match status" value="1"/>
</dbReference>